<dbReference type="Gene3D" id="3.20.20.80">
    <property type="entry name" value="Glycosidases"/>
    <property type="match status" value="1"/>
</dbReference>
<dbReference type="PROSITE" id="PS51764">
    <property type="entry name" value="GH26"/>
    <property type="match status" value="1"/>
</dbReference>
<feature type="active site" description="Proton donor" evidence="4">
    <location>
        <position position="318"/>
    </location>
</feature>
<name>A0AA35G9R9_9FIRM</name>
<evidence type="ECO:0000256" key="1">
    <source>
        <dbReference type="ARBA" id="ARBA00007754"/>
    </source>
</evidence>
<dbReference type="InterPro" id="IPR017853">
    <property type="entry name" value="GH"/>
</dbReference>
<evidence type="ECO:0000256" key="3">
    <source>
        <dbReference type="ARBA" id="ARBA00023295"/>
    </source>
</evidence>
<accession>A0AA35G9R9</accession>
<dbReference type="PANTHER" id="PTHR40079:SF4">
    <property type="entry name" value="GH26 DOMAIN-CONTAINING PROTEIN-RELATED"/>
    <property type="match status" value="1"/>
</dbReference>
<protein>
    <submittedName>
        <fullName evidence="7">Beta-mannanase</fullName>
    </submittedName>
</protein>
<evidence type="ECO:0000313" key="8">
    <source>
        <dbReference type="Proteomes" id="UP001163687"/>
    </source>
</evidence>
<evidence type="ECO:0000256" key="4">
    <source>
        <dbReference type="PROSITE-ProRule" id="PRU01100"/>
    </source>
</evidence>
<gene>
    <name evidence="7" type="ORF">caldi_16640</name>
</gene>
<dbReference type="PANTHER" id="PTHR40079">
    <property type="entry name" value="MANNAN ENDO-1,4-BETA-MANNOSIDASE E-RELATED"/>
    <property type="match status" value="1"/>
</dbReference>
<dbReference type="Proteomes" id="UP001163687">
    <property type="component" value="Chromosome"/>
</dbReference>
<dbReference type="GO" id="GO:0006080">
    <property type="term" value="P:substituted mannan metabolic process"/>
    <property type="evidence" value="ECO:0007669"/>
    <property type="project" value="InterPro"/>
</dbReference>
<organism evidence="7 8">
    <name type="scientific">Caldinitratiruptor microaerophilus</name>
    <dbReference type="NCBI Taxonomy" id="671077"/>
    <lineage>
        <taxon>Bacteria</taxon>
        <taxon>Bacillati</taxon>
        <taxon>Bacillota</taxon>
        <taxon>Clostridia</taxon>
        <taxon>Eubacteriales</taxon>
        <taxon>Symbiobacteriaceae</taxon>
        <taxon>Caldinitratiruptor</taxon>
    </lineage>
</organism>
<reference evidence="7" key="1">
    <citation type="submission" date="2022-03" db="EMBL/GenBank/DDBJ databases">
        <title>Complete genome sequence of Caldinitratiruptor microaerophilus.</title>
        <authorList>
            <person name="Mukaiyama R."/>
            <person name="Nishiyama T."/>
            <person name="Ueda K."/>
        </authorList>
    </citation>
    <scope>NUCLEOTIDE SEQUENCE</scope>
    <source>
        <strain evidence="7">JCM 16183</strain>
    </source>
</reference>
<evidence type="ECO:0000313" key="7">
    <source>
        <dbReference type="EMBL" id="BDG60574.1"/>
    </source>
</evidence>
<evidence type="ECO:0000256" key="2">
    <source>
        <dbReference type="ARBA" id="ARBA00022801"/>
    </source>
</evidence>
<dbReference type="GO" id="GO:0016985">
    <property type="term" value="F:mannan endo-1,4-beta-mannosidase activity"/>
    <property type="evidence" value="ECO:0007669"/>
    <property type="project" value="InterPro"/>
</dbReference>
<sequence>MAARLPVDPAGTRTAVPTGPSHPSQVYSGNGVRFRLPPGWRVDDAAPAVMTRLQAPGAVMEVYVQDLRADLADARTYIEYGHRSVLKQWNGIRLLGDESATLAGKTARIVSWSRPALLRLQEDRRFYREIDLVESPRLVVTILLKATESEYVAAQRAQLDLARSVVPDGSPPRQQLPDPPAGRDWREWQGRTPLRWEVPESGLIWGIFDPLLAPGPTWNYAGFREYEKDLGVRFGVLMTYQSFGQPFPTAELEMAARDGRLVMLTLQSWHPVERERVYSEPLSLTLRILSGEFDEYLRTYAQAAREWGRPFFFRLDNEMNTDWVPWGAFQYGKDSELYRQAWRYVWEIFRAEGADNAIWVWNPNDTAFPNWKWNHHTVYWPGSRYVDWVGLTAYNLGNSNPGSRWRTFREAYGPPYDEYRRLYPGKPLMITEFASHSGPGDKAQWIRDMFEALKTDFREIKIAVWWNGTEGPRQYRLDSSPESRRAFVEGLRDPYFVNPIRFVGS</sequence>
<proteinExistence type="inferred from homology"/>
<feature type="domain" description="GH26" evidence="6">
    <location>
        <begin position="185"/>
        <end position="500"/>
    </location>
</feature>
<dbReference type="AlphaFoldDB" id="A0AA35G9R9"/>
<dbReference type="InterPro" id="IPR022790">
    <property type="entry name" value="GH26_dom"/>
</dbReference>
<dbReference type="Pfam" id="PF02156">
    <property type="entry name" value="Glyco_hydro_26"/>
    <property type="match status" value="1"/>
</dbReference>
<dbReference type="SUPFAM" id="SSF51445">
    <property type="entry name" value="(Trans)glycosidases"/>
    <property type="match status" value="1"/>
</dbReference>
<feature type="active site" description="Nucleophile" evidence="4">
    <location>
        <position position="432"/>
    </location>
</feature>
<evidence type="ECO:0000259" key="6">
    <source>
        <dbReference type="PROSITE" id="PS51764"/>
    </source>
</evidence>
<evidence type="ECO:0000256" key="5">
    <source>
        <dbReference type="SAM" id="MobiDB-lite"/>
    </source>
</evidence>
<dbReference type="EMBL" id="AP025628">
    <property type="protein sequence ID" value="BDG60574.1"/>
    <property type="molecule type" value="Genomic_DNA"/>
</dbReference>
<keyword evidence="8" id="KW-1185">Reference proteome</keyword>
<comment type="similarity">
    <text evidence="1 4">Belongs to the glycosyl hydrolase 26 family.</text>
</comment>
<keyword evidence="2 4" id="KW-0378">Hydrolase</keyword>
<feature type="region of interest" description="Disordered" evidence="5">
    <location>
        <begin position="165"/>
        <end position="184"/>
    </location>
</feature>
<keyword evidence="3 4" id="KW-0326">Glycosidase</keyword>
<feature type="region of interest" description="Disordered" evidence="5">
    <location>
        <begin position="1"/>
        <end position="28"/>
    </location>
</feature>
<dbReference type="KEGG" id="cmic:caldi_16640"/>
<dbReference type="InterPro" id="IPR000805">
    <property type="entry name" value="Glyco_hydro_26"/>
</dbReference>